<feature type="region of interest" description="Disordered" evidence="1">
    <location>
        <begin position="97"/>
        <end position="182"/>
    </location>
</feature>
<feature type="compositionally biased region" description="Low complexity" evidence="1">
    <location>
        <begin position="638"/>
        <end position="687"/>
    </location>
</feature>
<evidence type="ECO:0000256" key="2">
    <source>
        <dbReference type="SAM" id="Phobius"/>
    </source>
</evidence>
<feature type="compositionally biased region" description="Polar residues" evidence="1">
    <location>
        <begin position="712"/>
        <end position="723"/>
    </location>
</feature>
<feature type="compositionally biased region" description="Pro residues" evidence="1">
    <location>
        <begin position="893"/>
        <end position="919"/>
    </location>
</feature>
<feature type="compositionally biased region" description="Polar residues" evidence="1">
    <location>
        <begin position="801"/>
        <end position="820"/>
    </location>
</feature>
<feature type="compositionally biased region" description="Low complexity" evidence="1">
    <location>
        <begin position="878"/>
        <end position="887"/>
    </location>
</feature>
<comment type="caution">
    <text evidence="3">The sequence shown here is derived from an EMBL/GenBank/DDBJ whole genome shotgun (WGS) entry which is preliminary data.</text>
</comment>
<name>A0A9N8DHH8_9STRA</name>
<proteinExistence type="predicted"/>
<dbReference type="PANTHER" id="PTHR36489:SF2">
    <property type="entry name" value="APPLE DOMAIN-CONTAINING PROTEIN"/>
    <property type="match status" value="1"/>
</dbReference>
<sequence>MKKSSNRSNKTKIKTGGASEVHVDANDYGSVLSYSAPSDDDDDVYVEHTLDQLRGPHRMSRDSAHLHQAEEASVDSFCDNDVSFAAEDENPTLIQITTGTTLSADNDDDTLACRLGQSSSGPKDSAAPMDEVDLDGKKVVNQKRSRHSIDEENNGSDQENDSQLSDSCRDEDETSSADTAEAKEQQVRQSLFFAILSACGLLFCMKLMTRLVNRCTERGNDDVPGVDEAAEEAAVEVGNQAASAGRTGLLAQQQSMTNLLNPTVWALQGTTQQMAAAAAQGAASATAAGTTAATGGISGVAAATVAGSSMTAQIGMAIGVAGFIAVAAAVAAPQFLSTGTASSTGSTGGYDPYAAYGNRFTPFPTPAPAEVPVAATTTTTTTSNQVAETTNLDAVAAIEAIEDDASMTNDTNATFLFNTTRNNVTSNETSHTGAAAFPMEVECEATEDVVEQKEGLVDFVIVGLPLNFTTQEQEQLEAIFQLTYNGLAGMCSGDYQRILQNVTLQEVNYVAAGRNLIFTYTKWACHLTCLGCPDDNPLFGMPNDISQVTAMSRSGGRELQSSAGLFSNFVNAFMFEMRRTYPSLEESEESSNVRLYSGAVLNPIDPQVVVMEYTGDGKDREPVAEVATKTFAPSDAKPNPTSSPSTAIPSTGTPTVTAGAPSAAPTTSSPTTSPPTTSVPTQPVSSPRLTNEPESIAPTTLSPTVKPGQPSAVPTTSAPTSGLPTEEPISVQGDNNAQGADGSNQGGKNPTLEPTRRPTLEPTQRPTLEPTRRPTLNPTQAPTREPTRGPTRAPSKGPTRGPTNEPTNSPTRRPTQKPTSAPTPGPTNAPTKHPTPRPTNIPTQKPTQRPTAAPTSRPTPVPTKQPTPRPTNMPTLKPTRQPTSAPTSRPPTRRPTPNPVPAPTSRPPTRRPTPNPVPAPTSRSPSRRPTPNPVPAPTSRPPTRRPTPNPVPAPTSRPPSRRPTPNPVPAPTSRPPTRRPTPNPVPAPTSRRPTGRPTNNPTIGSLVADHQLNLLQDKLLQ</sequence>
<feature type="compositionally biased region" description="Basic residues" evidence="1">
    <location>
        <begin position="1"/>
        <end position="13"/>
    </location>
</feature>
<dbReference type="AlphaFoldDB" id="A0A9N8DHH8"/>
<organism evidence="3 4">
    <name type="scientific">Seminavis robusta</name>
    <dbReference type="NCBI Taxonomy" id="568900"/>
    <lineage>
        <taxon>Eukaryota</taxon>
        <taxon>Sar</taxon>
        <taxon>Stramenopiles</taxon>
        <taxon>Ochrophyta</taxon>
        <taxon>Bacillariophyta</taxon>
        <taxon>Bacillariophyceae</taxon>
        <taxon>Bacillariophycidae</taxon>
        <taxon>Naviculales</taxon>
        <taxon>Naviculaceae</taxon>
        <taxon>Seminavis</taxon>
    </lineage>
</organism>
<feature type="compositionally biased region" description="Acidic residues" evidence="1">
    <location>
        <begin position="151"/>
        <end position="160"/>
    </location>
</feature>
<feature type="compositionally biased region" description="Polar residues" evidence="1">
    <location>
        <begin position="688"/>
        <end position="703"/>
    </location>
</feature>
<feature type="compositionally biased region" description="Pro residues" evidence="1">
    <location>
        <begin position="928"/>
        <end position="987"/>
    </location>
</feature>
<feature type="compositionally biased region" description="Low complexity" evidence="1">
    <location>
        <begin position="846"/>
        <end position="856"/>
    </location>
</feature>
<keyword evidence="2" id="KW-0812">Transmembrane</keyword>
<dbReference type="PANTHER" id="PTHR36489">
    <property type="entry name" value="PROTEIN-COUPLED RECEPTOR GPR1, PUTATIVE-RELATED"/>
    <property type="match status" value="1"/>
</dbReference>
<gene>
    <name evidence="3" type="ORF">SEMRO_145_G067370.2</name>
</gene>
<keyword evidence="2" id="KW-0472">Membrane</keyword>
<evidence type="ECO:0000313" key="3">
    <source>
        <dbReference type="EMBL" id="CAB9502764.1"/>
    </source>
</evidence>
<accession>A0A9N8DHH8</accession>
<dbReference type="Proteomes" id="UP001153069">
    <property type="component" value="Unassembled WGS sequence"/>
</dbReference>
<keyword evidence="4" id="KW-1185">Reference proteome</keyword>
<dbReference type="OrthoDB" id="47912at2759"/>
<feature type="region of interest" description="Disordered" evidence="1">
    <location>
        <begin position="1"/>
        <end position="25"/>
    </location>
</feature>
<feature type="region of interest" description="Disordered" evidence="1">
    <location>
        <begin position="629"/>
        <end position="1009"/>
    </location>
</feature>
<protein>
    <submittedName>
        <fullName evidence="3">Uncharacterized protein</fullName>
    </submittedName>
</protein>
<keyword evidence="2" id="KW-1133">Transmembrane helix</keyword>
<evidence type="ECO:0000313" key="4">
    <source>
        <dbReference type="Proteomes" id="UP001153069"/>
    </source>
</evidence>
<reference evidence="3" key="1">
    <citation type="submission" date="2020-06" db="EMBL/GenBank/DDBJ databases">
        <authorList>
            <consortium name="Plant Systems Biology data submission"/>
        </authorList>
    </citation>
    <scope>NUCLEOTIDE SEQUENCE</scope>
    <source>
        <strain evidence="3">D6</strain>
    </source>
</reference>
<dbReference type="EMBL" id="CAICTM010000144">
    <property type="protein sequence ID" value="CAB9502764.1"/>
    <property type="molecule type" value="Genomic_DNA"/>
</dbReference>
<feature type="compositionally biased region" description="Pro residues" evidence="1">
    <location>
        <begin position="857"/>
        <end position="871"/>
    </location>
</feature>
<feature type="compositionally biased region" description="Polar residues" evidence="1">
    <location>
        <begin position="732"/>
        <end position="748"/>
    </location>
</feature>
<evidence type="ECO:0000256" key="1">
    <source>
        <dbReference type="SAM" id="MobiDB-lite"/>
    </source>
</evidence>
<feature type="transmembrane region" description="Helical" evidence="2">
    <location>
        <begin position="191"/>
        <end position="208"/>
    </location>
</feature>